<comment type="caution">
    <text evidence="1">The sequence shown here is derived from an EMBL/GenBank/DDBJ whole genome shotgun (WGS) entry which is preliminary data.</text>
</comment>
<reference evidence="2" key="1">
    <citation type="journal article" date="2022" name="Mol. Ecol. Resour.">
        <title>The genomes of chicory, endive, great burdock and yacon provide insights into Asteraceae palaeo-polyploidization history and plant inulin production.</title>
        <authorList>
            <person name="Fan W."/>
            <person name="Wang S."/>
            <person name="Wang H."/>
            <person name="Wang A."/>
            <person name="Jiang F."/>
            <person name="Liu H."/>
            <person name="Zhao H."/>
            <person name="Xu D."/>
            <person name="Zhang Y."/>
        </authorList>
    </citation>
    <scope>NUCLEOTIDE SEQUENCE [LARGE SCALE GENOMIC DNA]</scope>
    <source>
        <strain evidence="2">cv. Yunnan</strain>
    </source>
</reference>
<sequence>MIVVDAVWGSSDSFGNNINHNLLFFDLFVSLQIVFLPFCYCSAVIVFLPFGYCCEFGYAVILIFLALLLLLCG</sequence>
<evidence type="ECO:0000313" key="1">
    <source>
        <dbReference type="EMBL" id="KAI3756545.1"/>
    </source>
</evidence>
<organism evidence="1 2">
    <name type="scientific">Smallanthus sonchifolius</name>
    <dbReference type="NCBI Taxonomy" id="185202"/>
    <lineage>
        <taxon>Eukaryota</taxon>
        <taxon>Viridiplantae</taxon>
        <taxon>Streptophyta</taxon>
        <taxon>Embryophyta</taxon>
        <taxon>Tracheophyta</taxon>
        <taxon>Spermatophyta</taxon>
        <taxon>Magnoliopsida</taxon>
        <taxon>eudicotyledons</taxon>
        <taxon>Gunneridae</taxon>
        <taxon>Pentapetalae</taxon>
        <taxon>asterids</taxon>
        <taxon>campanulids</taxon>
        <taxon>Asterales</taxon>
        <taxon>Asteraceae</taxon>
        <taxon>Asteroideae</taxon>
        <taxon>Heliantheae alliance</taxon>
        <taxon>Millerieae</taxon>
        <taxon>Smallanthus</taxon>
    </lineage>
</organism>
<dbReference type="Proteomes" id="UP001056120">
    <property type="component" value="Linkage Group LG18"/>
</dbReference>
<accession>A0ACB9ED07</accession>
<name>A0ACB9ED07_9ASTR</name>
<evidence type="ECO:0000313" key="2">
    <source>
        <dbReference type="Proteomes" id="UP001056120"/>
    </source>
</evidence>
<proteinExistence type="predicted"/>
<reference evidence="1 2" key="2">
    <citation type="journal article" date="2022" name="Mol. Ecol. Resour.">
        <title>The genomes of chicory, endive, great burdock and yacon provide insights into Asteraceae paleo-polyploidization history and plant inulin production.</title>
        <authorList>
            <person name="Fan W."/>
            <person name="Wang S."/>
            <person name="Wang H."/>
            <person name="Wang A."/>
            <person name="Jiang F."/>
            <person name="Liu H."/>
            <person name="Zhao H."/>
            <person name="Xu D."/>
            <person name="Zhang Y."/>
        </authorList>
    </citation>
    <scope>NUCLEOTIDE SEQUENCE [LARGE SCALE GENOMIC DNA]</scope>
    <source>
        <strain evidence="2">cv. Yunnan</strain>
        <tissue evidence="1">Leaves</tissue>
    </source>
</reference>
<dbReference type="EMBL" id="CM042035">
    <property type="protein sequence ID" value="KAI3756545.1"/>
    <property type="molecule type" value="Genomic_DNA"/>
</dbReference>
<gene>
    <name evidence="1" type="ORF">L1987_56366</name>
</gene>
<keyword evidence="2" id="KW-1185">Reference proteome</keyword>
<protein>
    <submittedName>
        <fullName evidence="1">Uncharacterized protein</fullName>
    </submittedName>
</protein>